<comment type="caution">
    <text evidence="6">The sequence shown here is derived from an EMBL/GenBank/DDBJ whole genome shotgun (WGS) entry which is preliminary data.</text>
</comment>
<dbReference type="NCBIfam" id="TIGR00312">
    <property type="entry name" value="cbiD"/>
    <property type="match status" value="1"/>
</dbReference>
<dbReference type="SUPFAM" id="SSF111342">
    <property type="entry name" value="CbiD-like"/>
    <property type="match status" value="1"/>
</dbReference>
<dbReference type="GO" id="GO:0043780">
    <property type="term" value="F:cobalt-precorrin-5B C1-methyltransferase activity"/>
    <property type="evidence" value="ECO:0007669"/>
    <property type="project" value="RHEA"/>
</dbReference>
<evidence type="ECO:0000256" key="4">
    <source>
        <dbReference type="ARBA" id="ARBA00022691"/>
    </source>
</evidence>
<dbReference type="PANTHER" id="PTHR35863">
    <property type="entry name" value="COBALT-PRECORRIN-5B C(1)-METHYLTRANSFERASE"/>
    <property type="match status" value="1"/>
</dbReference>
<keyword evidence="4 5" id="KW-0949">S-adenosyl-L-methionine</keyword>
<comment type="function">
    <text evidence="5">Catalyzes the methylation of C-1 in cobalt-precorrin-5B to form cobalt-precorrin-6A.</text>
</comment>
<evidence type="ECO:0000256" key="3">
    <source>
        <dbReference type="ARBA" id="ARBA00022679"/>
    </source>
</evidence>
<dbReference type="EC" id="2.1.1.195" evidence="5"/>
<comment type="catalytic activity">
    <reaction evidence="5">
        <text>Co-precorrin-5B + S-adenosyl-L-methionine = Co-precorrin-6A + S-adenosyl-L-homocysteine</text>
        <dbReference type="Rhea" id="RHEA:26285"/>
        <dbReference type="ChEBI" id="CHEBI:57856"/>
        <dbReference type="ChEBI" id="CHEBI:59789"/>
        <dbReference type="ChEBI" id="CHEBI:60063"/>
        <dbReference type="ChEBI" id="CHEBI:60064"/>
        <dbReference type="EC" id="2.1.1.195"/>
    </reaction>
</comment>
<keyword evidence="1 5" id="KW-0169">Cobalamin biosynthesis</keyword>
<keyword evidence="3 5" id="KW-0808">Transferase</keyword>
<dbReference type="EMBL" id="LTAY01000035">
    <property type="protein sequence ID" value="OPX48214.1"/>
    <property type="molecule type" value="Genomic_DNA"/>
</dbReference>
<gene>
    <name evidence="5" type="primary">cbiD</name>
    <name evidence="6" type="ORF">CLTHE_13460</name>
</gene>
<dbReference type="GO" id="GO:0019251">
    <property type="term" value="P:anaerobic cobalamin biosynthetic process"/>
    <property type="evidence" value="ECO:0007669"/>
    <property type="project" value="UniProtKB-UniRule"/>
</dbReference>
<organism evidence="6 7">
    <name type="scientific">Clostridium thermobutyricum DSM 4928</name>
    <dbReference type="NCBI Taxonomy" id="1121339"/>
    <lineage>
        <taxon>Bacteria</taxon>
        <taxon>Bacillati</taxon>
        <taxon>Bacillota</taxon>
        <taxon>Clostridia</taxon>
        <taxon>Eubacteriales</taxon>
        <taxon>Clostridiaceae</taxon>
        <taxon>Clostridium</taxon>
    </lineage>
</organism>
<evidence type="ECO:0000256" key="1">
    <source>
        <dbReference type="ARBA" id="ARBA00022573"/>
    </source>
</evidence>
<comment type="similarity">
    <text evidence="5">Belongs to the CbiD family.</text>
</comment>
<dbReference type="PIRSF" id="PIRSF026782">
    <property type="entry name" value="CbiD"/>
    <property type="match status" value="1"/>
</dbReference>
<name>A0A1V4SVV0_9CLOT</name>
<dbReference type="PANTHER" id="PTHR35863:SF1">
    <property type="entry name" value="COBALT-PRECORRIN-5B C(1)-METHYLTRANSFERASE"/>
    <property type="match status" value="1"/>
</dbReference>
<dbReference type="OrthoDB" id="6439987at2"/>
<dbReference type="AlphaFoldDB" id="A0A1V4SVV0"/>
<dbReference type="InterPro" id="IPR002748">
    <property type="entry name" value="CbiD"/>
</dbReference>
<dbReference type="UniPathway" id="UPA00148">
    <property type="reaction ID" value="UER00227"/>
</dbReference>
<dbReference type="InterPro" id="IPR036074">
    <property type="entry name" value="CbiD_sf"/>
</dbReference>
<dbReference type="RefSeq" id="WP_080022573.1">
    <property type="nucleotide sequence ID" value="NZ_LTAY01000035.1"/>
</dbReference>
<evidence type="ECO:0000313" key="7">
    <source>
        <dbReference type="Proteomes" id="UP000191448"/>
    </source>
</evidence>
<sequence length="364" mass="40203">MLDLYVQSGGKKLRCGFTTGSCAAAASKAATYMLFHEEDLEYVEIDTPKGIRLNIKINSIYRGEDFVRVSVIKDGGDDIDVTDGIEIFSTVKKIEDGFFLTGGEGVGFVTRDGLSVKKGEYAINPVPRKMIEKEVLEVIDKDYGVHVTISVPEGKEVANKTFNPRLGIEGGISILGTTGIVVPMSEDAIKESILIEIKQKSKVGERIVLTFGNIGERCAKDLGFTEDEIVIISNYVGFALESAVSQKVSEIILVGHIGKLSKVAYGCFNTHSRVSDVRLEVIGLELFLLGYDKDFVEKVMKEKTSEGAVKLLGEGYEHLYKTIGEKIVNRMNIYTYNEVKCNAVMYSGYSDYNILYNSLEEEKV</sequence>
<evidence type="ECO:0000256" key="2">
    <source>
        <dbReference type="ARBA" id="ARBA00022603"/>
    </source>
</evidence>
<comment type="pathway">
    <text evidence="5">Cofactor biosynthesis; adenosylcobalamin biosynthesis; cob(II)yrinate a,c-diamide from sirohydrochlorin (anaerobic route): step 6/10.</text>
</comment>
<dbReference type="GO" id="GO:0032259">
    <property type="term" value="P:methylation"/>
    <property type="evidence" value="ECO:0007669"/>
    <property type="project" value="UniProtKB-KW"/>
</dbReference>
<accession>A0A1V4SVV0</accession>
<reference evidence="6 7" key="1">
    <citation type="submission" date="2016-02" db="EMBL/GenBank/DDBJ databases">
        <title>Genome sequence of Clostridium thermobutyricum DSM 4928.</title>
        <authorList>
            <person name="Poehlein A."/>
            <person name="Daniel R."/>
        </authorList>
    </citation>
    <scope>NUCLEOTIDE SEQUENCE [LARGE SCALE GENOMIC DNA]</scope>
    <source>
        <strain evidence="6 7">DSM 4928</strain>
    </source>
</reference>
<keyword evidence="2 5" id="KW-0489">Methyltransferase</keyword>
<dbReference type="HAMAP" id="MF_00787">
    <property type="entry name" value="CbiD"/>
    <property type="match status" value="1"/>
</dbReference>
<dbReference type="Proteomes" id="UP000191448">
    <property type="component" value="Unassembled WGS sequence"/>
</dbReference>
<proteinExistence type="inferred from homology"/>
<dbReference type="Gene3D" id="3.30.2110.10">
    <property type="entry name" value="CbiD-like"/>
    <property type="match status" value="1"/>
</dbReference>
<evidence type="ECO:0000256" key="5">
    <source>
        <dbReference type="HAMAP-Rule" id="MF_00787"/>
    </source>
</evidence>
<evidence type="ECO:0000313" key="6">
    <source>
        <dbReference type="EMBL" id="OPX48214.1"/>
    </source>
</evidence>
<protein>
    <recommendedName>
        <fullName evidence="5">Cobalt-precorrin-5B C(1)-methyltransferase</fullName>
        <ecNumber evidence="5">2.1.1.195</ecNumber>
    </recommendedName>
    <alternativeName>
        <fullName evidence="5">Cobalt-precorrin-6A synthase</fullName>
    </alternativeName>
</protein>
<dbReference type="Pfam" id="PF01888">
    <property type="entry name" value="CbiD"/>
    <property type="match status" value="1"/>
</dbReference>